<dbReference type="GO" id="GO:0005524">
    <property type="term" value="F:ATP binding"/>
    <property type="evidence" value="ECO:0007669"/>
    <property type="project" value="UniProtKB-KW"/>
</dbReference>
<feature type="domain" description="Protein kinase" evidence="3">
    <location>
        <begin position="17"/>
        <end position="419"/>
    </location>
</feature>
<keyword evidence="1" id="KW-0547">Nucleotide-binding</keyword>
<evidence type="ECO:0000256" key="2">
    <source>
        <dbReference type="ARBA" id="ARBA00022840"/>
    </source>
</evidence>
<organism evidence="4 5">
    <name type="scientific">Perkinsus olseni</name>
    <name type="common">Perkinsus atlanticus</name>
    <dbReference type="NCBI Taxonomy" id="32597"/>
    <lineage>
        <taxon>Eukaryota</taxon>
        <taxon>Sar</taxon>
        <taxon>Alveolata</taxon>
        <taxon>Perkinsozoa</taxon>
        <taxon>Perkinsea</taxon>
        <taxon>Perkinsida</taxon>
        <taxon>Perkinsidae</taxon>
        <taxon>Perkinsus</taxon>
    </lineage>
</organism>
<evidence type="ECO:0000259" key="3">
    <source>
        <dbReference type="PROSITE" id="PS50011"/>
    </source>
</evidence>
<sequence>MAHGKPPRVDWDIPNTYDIRQVIGAGSYGQVCEAYDKKSRGVYCGDILTREKGQQQYALLRRDPLIAGLTRPSPIGCYKKVEFVFDDLVDCKRTLREIAILNRLDHTSVIKIVDLVVPEDLVKFNDFYLVVDEGRDGIIGIVAKNLVLEMADSDMKKLFRQPIFLTDLHAKTLLYNLLVGIKFLHSAGVYHRDLKPANCLVDQDCSVKICDFGLSRAVGMEKELKSMKQGASTIFEEGAEAANDQEGKQKKGRELKRQLTGHVVTRWYRPPELIFVEDMYDEAVDIWSAGCIFAELLGMLKEVVSFPSDRGPLFPGSTCFPLSPDHKHANDYKFHARGNKDQLNMIFNVIGTPSDEDVESFEEKDIQEYLRCFTKRPGIGIAEVFRAASADASDLLGRMLVFNHKKRSTVGECLEHGYFKEVRGVELVAKDQVFLPFELESTLDEKDMRQYFILEMQKFHPEVKIPQELTVK</sequence>
<dbReference type="InterPro" id="IPR008271">
    <property type="entry name" value="Ser/Thr_kinase_AS"/>
</dbReference>
<accession>A0A7J6N8B3</accession>
<dbReference type="SUPFAM" id="SSF56112">
    <property type="entry name" value="Protein kinase-like (PK-like)"/>
    <property type="match status" value="1"/>
</dbReference>
<dbReference type="PROSITE" id="PS50011">
    <property type="entry name" value="PROTEIN_KINASE_DOM"/>
    <property type="match status" value="1"/>
</dbReference>
<dbReference type="InterPro" id="IPR011009">
    <property type="entry name" value="Kinase-like_dom_sf"/>
</dbReference>
<dbReference type="InterPro" id="IPR050117">
    <property type="entry name" value="MAPK"/>
</dbReference>
<name>A0A7J6N8B3_PEROL</name>
<dbReference type="InterPro" id="IPR000719">
    <property type="entry name" value="Prot_kinase_dom"/>
</dbReference>
<evidence type="ECO:0000313" key="4">
    <source>
        <dbReference type="EMBL" id="KAF4679131.1"/>
    </source>
</evidence>
<dbReference type="OrthoDB" id="192887at2759"/>
<keyword evidence="2" id="KW-0067">ATP-binding</keyword>
<gene>
    <name evidence="4" type="ORF">FOZ60_015423</name>
</gene>
<dbReference type="PROSITE" id="PS00108">
    <property type="entry name" value="PROTEIN_KINASE_ST"/>
    <property type="match status" value="1"/>
</dbReference>
<proteinExistence type="predicted"/>
<evidence type="ECO:0000313" key="5">
    <source>
        <dbReference type="Proteomes" id="UP000541610"/>
    </source>
</evidence>
<dbReference type="GO" id="GO:0004672">
    <property type="term" value="F:protein kinase activity"/>
    <property type="evidence" value="ECO:0007669"/>
    <property type="project" value="InterPro"/>
</dbReference>
<reference evidence="4 5" key="1">
    <citation type="submission" date="2020-04" db="EMBL/GenBank/DDBJ databases">
        <title>Perkinsus olseni comparative genomics.</title>
        <authorList>
            <person name="Bogema D.R."/>
        </authorList>
    </citation>
    <scope>NUCLEOTIDE SEQUENCE [LARGE SCALE GENOMIC DNA]</scope>
    <source>
        <strain evidence="4">00978-12</strain>
    </source>
</reference>
<dbReference type="Pfam" id="PF00069">
    <property type="entry name" value="Pkinase"/>
    <property type="match status" value="2"/>
</dbReference>
<dbReference type="Gene3D" id="1.10.510.10">
    <property type="entry name" value="Transferase(Phosphotransferase) domain 1"/>
    <property type="match status" value="1"/>
</dbReference>
<dbReference type="Proteomes" id="UP000541610">
    <property type="component" value="Unassembled WGS sequence"/>
</dbReference>
<dbReference type="SMART" id="SM00220">
    <property type="entry name" value="S_TKc"/>
    <property type="match status" value="1"/>
</dbReference>
<dbReference type="AlphaFoldDB" id="A0A7J6N8B3"/>
<dbReference type="EMBL" id="JABANP010000779">
    <property type="protein sequence ID" value="KAF4679131.1"/>
    <property type="molecule type" value="Genomic_DNA"/>
</dbReference>
<dbReference type="PANTHER" id="PTHR24055">
    <property type="entry name" value="MITOGEN-ACTIVATED PROTEIN KINASE"/>
    <property type="match status" value="1"/>
</dbReference>
<protein>
    <recommendedName>
        <fullName evidence="3">Protein kinase domain-containing protein</fullName>
    </recommendedName>
</protein>
<evidence type="ECO:0000256" key="1">
    <source>
        <dbReference type="ARBA" id="ARBA00022741"/>
    </source>
</evidence>
<dbReference type="Gene3D" id="3.30.200.20">
    <property type="entry name" value="Phosphorylase Kinase, domain 1"/>
    <property type="match status" value="2"/>
</dbReference>
<comment type="caution">
    <text evidence="4">The sequence shown here is derived from an EMBL/GenBank/DDBJ whole genome shotgun (WGS) entry which is preliminary data.</text>
</comment>